<feature type="non-terminal residue" evidence="7">
    <location>
        <position position="201"/>
    </location>
</feature>
<dbReference type="PROSITE" id="PS51892">
    <property type="entry name" value="SUBTILASE"/>
    <property type="match status" value="1"/>
</dbReference>
<keyword evidence="2" id="KW-0645">Protease</keyword>
<dbReference type="PROSITE" id="PS00136">
    <property type="entry name" value="SUBTILASE_ASP"/>
    <property type="match status" value="1"/>
</dbReference>
<gene>
    <name evidence="7" type="ORF">THASP1DRAFT_10747</name>
</gene>
<comment type="similarity">
    <text evidence="1 5">Belongs to the peptidase S8 family.</text>
</comment>
<sequence>SLANWGLDRIDQVSLPLDGKYWYPESAGAGVNVYIVDTGINVNHVDFGGRAKWGRSFIEPTNSLTDDQGHGTMVASLVGGATYGVAKNATLIAVKVLDTLGMGTNVAAIKGLHWIWQQHRNSDNKRTVVNMSLGGMYDPMMNRFVETLIKDGATVVAGAGNGYNGQPQDACSVSPGSAKGIINVGATDKQDRSASFSNYGK</sequence>
<dbReference type="PRINTS" id="PR00723">
    <property type="entry name" value="SUBTILISIN"/>
</dbReference>
<feature type="non-terminal residue" evidence="7">
    <location>
        <position position="1"/>
    </location>
</feature>
<feature type="domain" description="Peptidase S8/S53" evidence="6">
    <location>
        <begin position="28"/>
        <end position="200"/>
    </location>
</feature>
<dbReference type="InterPro" id="IPR023827">
    <property type="entry name" value="Peptidase_S8_Asp-AS"/>
</dbReference>
<name>A0A4P9XJA5_9FUNG</name>
<reference evidence="8" key="1">
    <citation type="journal article" date="2018" name="Nat. Microbiol.">
        <title>Leveraging single-cell genomics to expand the fungal tree of life.</title>
        <authorList>
            <person name="Ahrendt S.R."/>
            <person name="Quandt C.A."/>
            <person name="Ciobanu D."/>
            <person name="Clum A."/>
            <person name="Salamov A."/>
            <person name="Andreopoulos B."/>
            <person name="Cheng J.F."/>
            <person name="Woyke T."/>
            <person name="Pelin A."/>
            <person name="Henrissat B."/>
            <person name="Reynolds N.K."/>
            <person name="Benny G.L."/>
            <person name="Smith M.E."/>
            <person name="James T.Y."/>
            <person name="Grigoriev I.V."/>
        </authorList>
    </citation>
    <scope>NUCLEOTIDE SEQUENCE [LARGE SCALE GENOMIC DNA]</scope>
    <source>
        <strain evidence="8">RSA 1356</strain>
    </source>
</reference>
<keyword evidence="8" id="KW-1185">Reference proteome</keyword>
<dbReference type="PANTHER" id="PTHR43806">
    <property type="entry name" value="PEPTIDASE S8"/>
    <property type="match status" value="1"/>
</dbReference>
<evidence type="ECO:0000256" key="2">
    <source>
        <dbReference type="ARBA" id="ARBA00022670"/>
    </source>
</evidence>
<keyword evidence="3" id="KW-0378">Hydrolase</keyword>
<dbReference type="CDD" id="cd04077">
    <property type="entry name" value="Peptidases_S8_PCSK9_ProteinaseK_like"/>
    <property type="match status" value="1"/>
</dbReference>
<keyword evidence="4" id="KW-0720">Serine protease</keyword>
<comment type="caution">
    <text evidence="5">Lacks conserved residue(s) required for the propagation of feature annotation.</text>
</comment>
<dbReference type="GO" id="GO:0006508">
    <property type="term" value="P:proteolysis"/>
    <property type="evidence" value="ECO:0007669"/>
    <property type="project" value="UniProtKB-KW"/>
</dbReference>
<dbReference type="InterPro" id="IPR015500">
    <property type="entry name" value="Peptidase_S8_subtilisin-rel"/>
</dbReference>
<dbReference type="PROSITE" id="PS00137">
    <property type="entry name" value="SUBTILASE_HIS"/>
    <property type="match status" value="1"/>
</dbReference>
<evidence type="ECO:0000313" key="8">
    <source>
        <dbReference type="Proteomes" id="UP000271241"/>
    </source>
</evidence>
<dbReference type="Pfam" id="PF00082">
    <property type="entry name" value="Peptidase_S8"/>
    <property type="match status" value="1"/>
</dbReference>
<dbReference type="EMBL" id="KZ993191">
    <property type="protein sequence ID" value="RKP05270.1"/>
    <property type="molecule type" value="Genomic_DNA"/>
</dbReference>
<dbReference type="PANTHER" id="PTHR43806:SF11">
    <property type="entry name" value="CEREVISIN-RELATED"/>
    <property type="match status" value="1"/>
</dbReference>
<evidence type="ECO:0000256" key="1">
    <source>
        <dbReference type="ARBA" id="ARBA00011073"/>
    </source>
</evidence>
<evidence type="ECO:0000256" key="5">
    <source>
        <dbReference type="PROSITE-ProRule" id="PRU01240"/>
    </source>
</evidence>
<dbReference type="Proteomes" id="UP000271241">
    <property type="component" value="Unassembled WGS sequence"/>
</dbReference>
<dbReference type="Gene3D" id="3.40.50.200">
    <property type="entry name" value="Peptidase S8/S53 domain"/>
    <property type="match status" value="1"/>
</dbReference>
<evidence type="ECO:0000259" key="6">
    <source>
        <dbReference type="Pfam" id="PF00082"/>
    </source>
</evidence>
<protein>
    <submittedName>
        <fullName evidence="7">Peptidase S8/S53 domain-containing protein</fullName>
    </submittedName>
</protein>
<dbReference type="InterPro" id="IPR036852">
    <property type="entry name" value="Peptidase_S8/S53_dom_sf"/>
</dbReference>
<accession>A0A4P9XJA5</accession>
<dbReference type="OrthoDB" id="206201at2759"/>
<dbReference type="SUPFAM" id="SSF52743">
    <property type="entry name" value="Subtilisin-like"/>
    <property type="match status" value="1"/>
</dbReference>
<dbReference type="InterPro" id="IPR050131">
    <property type="entry name" value="Peptidase_S8_subtilisin-like"/>
</dbReference>
<dbReference type="STRING" id="78915.A0A4P9XJA5"/>
<organism evidence="7 8">
    <name type="scientific">Thamnocephalis sphaerospora</name>
    <dbReference type="NCBI Taxonomy" id="78915"/>
    <lineage>
        <taxon>Eukaryota</taxon>
        <taxon>Fungi</taxon>
        <taxon>Fungi incertae sedis</taxon>
        <taxon>Zoopagomycota</taxon>
        <taxon>Zoopagomycotina</taxon>
        <taxon>Zoopagomycetes</taxon>
        <taxon>Zoopagales</taxon>
        <taxon>Sigmoideomycetaceae</taxon>
        <taxon>Thamnocephalis</taxon>
    </lineage>
</organism>
<evidence type="ECO:0000256" key="3">
    <source>
        <dbReference type="ARBA" id="ARBA00022801"/>
    </source>
</evidence>
<dbReference type="AlphaFoldDB" id="A0A4P9XJA5"/>
<dbReference type="InterPro" id="IPR000209">
    <property type="entry name" value="Peptidase_S8/S53_dom"/>
</dbReference>
<dbReference type="InterPro" id="IPR022398">
    <property type="entry name" value="Peptidase_S8_His-AS"/>
</dbReference>
<proteinExistence type="inferred from homology"/>
<dbReference type="InterPro" id="IPR034193">
    <property type="entry name" value="PCSK9_ProteinaseK-like"/>
</dbReference>
<dbReference type="GO" id="GO:0005615">
    <property type="term" value="C:extracellular space"/>
    <property type="evidence" value="ECO:0007669"/>
    <property type="project" value="TreeGrafter"/>
</dbReference>
<evidence type="ECO:0000313" key="7">
    <source>
        <dbReference type="EMBL" id="RKP05270.1"/>
    </source>
</evidence>
<evidence type="ECO:0000256" key="4">
    <source>
        <dbReference type="ARBA" id="ARBA00022825"/>
    </source>
</evidence>
<dbReference type="GO" id="GO:0004252">
    <property type="term" value="F:serine-type endopeptidase activity"/>
    <property type="evidence" value="ECO:0007669"/>
    <property type="project" value="InterPro"/>
</dbReference>